<dbReference type="Gene3D" id="3.50.50.60">
    <property type="entry name" value="FAD/NAD(P)-binding domain"/>
    <property type="match status" value="1"/>
</dbReference>
<organism evidence="3 4">
    <name type="scientific">Xaviernesmea oryzae</name>
    <dbReference type="NCBI Taxonomy" id="464029"/>
    <lineage>
        <taxon>Bacteria</taxon>
        <taxon>Pseudomonadati</taxon>
        <taxon>Pseudomonadota</taxon>
        <taxon>Alphaproteobacteria</taxon>
        <taxon>Hyphomicrobiales</taxon>
        <taxon>Rhizobiaceae</taxon>
        <taxon>Rhizobium/Agrobacterium group</taxon>
        <taxon>Xaviernesmea</taxon>
    </lineage>
</organism>
<dbReference type="AlphaFoldDB" id="A0A1Q9AVI0"/>
<evidence type="ECO:0000313" key="4">
    <source>
        <dbReference type="Proteomes" id="UP000186364"/>
    </source>
</evidence>
<dbReference type="GO" id="GO:0005737">
    <property type="term" value="C:cytoplasm"/>
    <property type="evidence" value="ECO:0007669"/>
    <property type="project" value="TreeGrafter"/>
</dbReference>
<dbReference type="SUPFAM" id="SSF51971">
    <property type="entry name" value="Nucleotide-binding domain"/>
    <property type="match status" value="1"/>
</dbReference>
<gene>
    <name evidence="3" type="ORF">BJF93_12175</name>
</gene>
<reference evidence="3 4" key="1">
    <citation type="submission" date="2016-09" db="EMBL/GenBank/DDBJ databases">
        <title>Rhizobium sp. nov., a novel species isolated from the rice rhizosphere.</title>
        <authorList>
            <person name="Zhao J."/>
            <person name="Zhang X."/>
        </authorList>
    </citation>
    <scope>NUCLEOTIDE SEQUENCE [LARGE SCALE GENOMIC DNA]</scope>
    <source>
        <strain evidence="3 4">1.7048</strain>
    </source>
</reference>
<protein>
    <submittedName>
        <fullName evidence="3">D-amino-acid oxidase</fullName>
    </submittedName>
</protein>
<name>A0A1Q9AVI0_9HYPH</name>
<proteinExistence type="predicted"/>
<dbReference type="Pfam" id="PF01266">
    <property type="entry name" value="DAO"/>
    <property type="match status" value="1"/>
</dbReference>
<evidence type="ECO:0000256" key="1">
    <source>
        <dbReference type="ARBA" id="ARBA00023002"/>
    </source>
</evidence>
<feature type="domain" description="FAD dependent oxidoreductase" evidence="2">
    <location>
        <begin position="16"/>
        <end position="359"/>
    </location>
</feature>
<dbReference type="InterPro" id="IPR006076">
    <property type="entry name" value="FAD-dep_OxRdtase"/>
</dbReference>
<dbReference type="PANTHER" id="PTHR13847">
    <property type="entry name" value="SARCOSINE DEHYDROGENASE-RELATED"/>
    <property type="match status" value="1"/>
</dbReference>
<dbReference type="EMBL" id="MKIP01000052">
    <property type="protein sequence ID" value="OLP59461.1"/>
    <property type="molecule type" value="Genomic_DNA"/>
</dbReference>
<accession>A0A1Q9AVI0</accession>
<dbReference type="OrthoDB" id="7818064at2"/>
<keyword evidence="1" id="KW-0560">Oxidoreductase</keyword>
<dbReference type="RefSeq" id="WP_075628292.1">
    <property type="nucleotide sequence ID" value="NZ_FOAM01000010.1"/>
</dbReference>
<comment type="caution">
    <text evidence="3">The sequence shown here is derived from an EMBL/GenBank/DDBJ whole genome shotgun (WGS) entry which is preliminary data.</text>
</comment>
<evidence type="ECO:0000313" key="3">
    <source>
        <dbReference type="EMBL" id="OLP59461.1"/>
    </source>
</evidence>
<sequence length="393" mass="41451">MPAVSSIPIPALHRADVLVIGGGVMGLWAGVMALRAGLSVCLIEASRIGAGASGGLLGALMPHMPDRWNEKKALQREALVSLESEIARIEAETGLSCFYRRCGRIMPLLRPQHVERALRHGEDAAQNWPVGHVWRFEAQPGIEGWPDRAGAPAGIVVETLTARLSPRALLGALDARLRADPHCRVIEDDPVRSLDAQEGSALSASGLRLGFSACIVAAGVESFPFLAEGLPSSAPPLGQKVKGQAALLDARIDPALPILFADGLYVVAHENGQVAIGSTSEEQFADPASTDEQLDALIARAVALAPGLAGAPVIERWAGLRPKAIGREPMVGRHPDLPRLFALTGGFKISFGIAHHMAEAVVGEILGRPMTLPQPFLLATHMSLARTGGKTRA</sequence>
<dbReference type="Proteomes" id="UP000186364">
    <property type="component" value="Unassembled WGS sequence"/>
</dbReference>
<dbReference type="GO" id="GO:0016491">
    <property type="term" value="F:oxidoreductase activity"/>
    <property type="evidence" value="ECO:0007669"/>
    <property type="project" value="UniProtKB-KW"/>
</dbReference>
<dbReference type="InterPro" id="IPR036188">
    <property type="entry name" value="FAD/NAD-bd_sf"/>
</dbReference>
<evidence type="ECO:0000259" key="2">
    <source>
        <dbReference type="Pfam" id="PF01266"/>
    </source>
</evidence>
<dbReference type="Gene3D" id="3.30.9.10">
    <property type="entry name" value="D-Amino Acid Oxidase, subunit A, domain 2"/>
    <property type="match status" value="1"/>
</dbReference>
<keyword evidence="4" id="KW-1185">Reference proteome</keyword>
<dbReference type="PANTHER" id="PTHR13847:SF289">
    <property type="entry name" value="GLYCINE OXIDASE"/>
    <property type="match status" value="1"/>
</dbReference>